<feature type="region of interest" description="Disordered" evidence="1">
    <location>
        <begin position="1"/>
        <end position="143"/>
    </location>
</feature>
<feature type="compositionally biased region" description="Acidic residues" evidence="1">
    <location>
        <begin position="744"/>
        <end position="757"/>
    </location>
</feature>
<feature type="region of interest" description="Disordered" evidence="1">
    <location>
        <begin position="645"/>
        <end position="781"/>
    </location>
</feature>
<feature type="compositionally biased region" description="Basic and acidic residues" evidence="1">
    <location>
        <begin position="204"/>
        <end position="227"/>
    </location>
</feature>
<organism evidence="2 3">
    <name type="scientific">Golovinomyces cichoracearum</name>
    <dbReference type="NCBI Taxonomy" id="62708"/>
    <lineage>
        <taxon>Eukaryota</taxon>
        <taxon>Fungi</taxon>
        <taxon>Dikarya</taxon>
        <taxon>Ascomycota</taxon>
        <taxon>Pezizomycotina</taxon>
        <taxon>Leotiomycetes</taxon>
        <taxon>Erysiphales</taxon>
        <taxon>Erysiphaceae</taxon>
        <taxon>Golovinomyces</taxon>
    </lineage>
</organism>
<evidence type="ECO:0000313" key="3">
    <source>
        <dbReference type="Proteomes" id="UP000285405"/>
    </source>
</evidence>
<feature type="compositionally biased region" description="Basic and acidic residues" evidence="1">
    <location>
        <begin position="771"/>
        <end position="781"/>
    </location>
</feature>
<feature type="non-terminal residue" evidence="2">
    <location>
        <position position="781"/>
    </location>
</feature>
<feature type="compositionally biased region" description="Basic and acidic residues" evidence="1">
    <location>
        <begin position="544"/>
        <end position="562"/>
    </location>
</feature>
<evidence type="ECO:0000256" key="1">
    <source>
        <dbReference type="SAM" id="MobiDB-lite"/>
    </source>
</evidence>
<feature type="compositionally biased region" description="Basic residues" evidence="1">
    <location>
        <begin position="1"/>
        <end position="14"/>
    </location>
</feature>
<name>A0A420J4M5_9PEZI</name>
<feature type="compositionally biased region" description="Polar residues" evidence="1">
    <location>
        <begin position="302"/>
        <end position="318"/>
    </location>
</feature>
<accession>A0A420J4M5</accession>
<comment type="caution">
    <text evidence="2">The sequence shown here is derived from an EMBL/GenBank/DDBJ whole genome shotgun (WGS) entry which is preliminary data.</text>
</comment>
<dbReference type="AlphaFoldDB" id="A0A420J4M5"/>
<feature type="compositionally biased region" description="Basic and acidic residues" evidence="1">
    <location>
        <begin position="696"/>
        <end position="711"/>
    </location>
</feature>
<feature type="compositionally biased region" description="Basic and acidic residues" evidence="1">
    <location>
        <begin position="282"/>
        <end position="301"/>
    </location>
</feature>
<reference evidence="2 3" key="1">
    <citation type="journal article" date="2018" name="BMC Genomics">
        <title>Comparative genome analyses reveal sequence features reflecting distinct modes of host-adaptation between dicot and monocot powdery mildew.</title>
        <authorList>
            <person name="Wu Y."/>
            <person name="Ma X."/>
            <person name="Pan Z."/>
            <person name="Kale S.D."/>
            <person name="Song Y."/>
            <person name="King H."/>
            <person name="Zhang Q."/>
            <person name="Presley C."/>
            <person name="Deng X."/>
            <person name="Wei C.I."/>
            <person name="Xiao S."/>
        </authorList>
    </citation>
    <scope>NUCLEOTIDE SEQUENCE [LARGE SCALE GENOMIC DNA]</scope>
    <source>
        <strain evidence="2">UCSC1</strain>
    </source>
</reference>
<feature type="compositionally biased region" description="Basic and acidic residues" evidence="1">
    <location>
        <begin position="187"/>
        <end position="197"/>
    </location>
</feature>
<protein>
    <submittedName>
        <fullName evidence="2">Uncharacterized protein</fullName>
    </submittedName>
</protein>
<gene>
    <name evidence="2" type="ORF">GcC1_022016</name>
</gene>
<feature type="compositionally biased region" description="Polar residues" evidence="1">
    <location>
        <begin position="588"/>
        <end position="600"/>
    </location>
</feature>
<feature type="compositionally biased region" description="Acidic residues" evidence="1">
    <location>
        <begin position="669"/>
        <end position="682"/>
    </location>
</feature>
<proteinExistence type="predicted"/>
<dbReference type="EMBL" id="MCBR01002286">
    <property type="protein sequence ID" value="RKF81728.1"/>
    <property type="molecule type" value="Genomic_DNA"/>
</dbReference>
<feature type="compositionally biased region" description="Basic and acidic residues" evidence="1">
    <location>
        <begin position="48"/>
        <end position="70"/>
    </location>
</feature>
<feature type="compositionally biased region" description="Basic and acidic residues" evidence="1">
    <location>
        <begin position="476"/>
        <end position="491"/>
    </location>
</feature>
<dbReference type="Proteomes" id="UP000285405">
    <property type="component" value="Unassembled WGS sequence"/>
</dbReference>
<feature type="region of interest" description="Disordered" evidence="1">
    <location>
        <begin position="516"/>
        <end position="606"/>
    </location>
</feature>
<feature type="compositionally biased region" description="Polar residues" evidence="1">
    <location>
        <begin position="103"/>
        <end position="120"/>
    </location>
</feature>
<evidence type="ECO:0000313" key="2">
    <source>
        <dbReference type="EMBL" id="RKF81728.1"/>
    </source>
</evidence>
<sequence length="781" mass="85613">MPNKRSKSTKKKKPNKPENSHTGSQDASKLTIDGDDPPKTKKSKKKKPSEELKNTDESGKPSAIKHKDQQLEISTNPNDDAEVTREENEIEGTESPEVRRKASTTSSTDQANSDFSAVTSERNKNFEDDMNYPGTLIEPETSESISDINVNIVEQESLIDKQIEKPPDPNDIIVTGKIDNNGNSKIFLHEDPPKNRASDTSMLETEHEILHETYKNRSEEEIRDAKTPSETVINSIRDTTTAVASDAHMLVGKETAVKSSLIENSTSVDPNESQPIDDETDESTKSKNSSKDSADIGENKLKTFSQTSVDNAIKESSTALVVGTKPRETVITDDPISILKTDVLRKNEPKKMEALREDKLRRTTEPEESVSSNNIDRIPDIVEIEKDPRSEESINNVRAVIAADIEVPTPDFNYSDNMIDNEIEVASIVKESTDNVSAQKIIELFENGTIANVETTLDIVEDSPDIVNERNSVAADKGDEAKSNEVERENEIWNGGENTDTMENEQNAVQDEQDTFAHSKDVPGSTEANEKKESPVVVETLYILEHDNDISKNDEDSTKTAEFEENAEAVAVDESLDIEDNKPDTTGDDQNASTDDNNVAGNAKLDEFAETVTVDITPDMGGETMSAAGDDIAVTAEADESAEIIDIDETPNFLADEPVAVEGDKNESKDDDDVPCNAESEESAEKLAADESPDVVDEKNESKDDDVRGNVEADESAGTLEVDKTPDVVADEPLALENEKNELKDDDDVSGTAETEESAEKLAADESPDVVDEKNESKDDD</sequence>
<feature type="region of interest" description="Disordered" evidence="1">
    <location>
        <begin position="258"/>
        <end position="318"/>
    </location>
</feature>
<feature type="region of interest" description="Disordered" evidence="1">
    <location>
        <begin position="471"/>
        <end position="501"/>
    </location>
</feature>
<feature type="region of interest" description="Disordered" evidence="1">
    <location>
        <begin position="176"/>
        <end position="234"/>
    </location>
</feature>
<feature type="compositionally biased region" description="Polar residues" evidence="1">
    <location>
        <begin position="258"/>
        <end position="274"/>
    </location>
</feature>